<dbReference type="Pfam" id="PF14559">
    <property type="entry name" value="TPR_19"/>
    <property type="match status" value="2"/>
</dbReference>
<dbReference type="SMART" id="SM00028">
    <property type="entry name" value="TPR"/>
    <property type="match status" value="10"/>
</dbReference>
<dbReference type="PANTHER" id="PTHR12558">
    <property type="entry name" value="CELL DIVISION CYCLE 16,23,27"/>
    <property type="match status" value="1"/>
</dbReference>
<feature type="domain" description="Peptidase MA-like" evidence="3">
    <location>
        <begin position="528"/>
        <end position="664"/>
    </location>
</feature>
<dbReference type="Gene3D" id="1.25.40.10">
    <property type="entry name" value="Tetratricopeptide repeat domain"/>
    <property type="match status" value="3"/>
</dbReference>
<keyword evidence="5" id="KW-1185">Reference proteome</keyword>
<dbReference type="InterPro" id="IPR018704">
    <property type="entry name" value="SecYEG/CpoB_TPR"/>
</dbReference>
<dbReference type="SUPFAM" id="SSF48452">
    <property type="entry name" value="TPR-like"/>
    <property type="match status" value="3"/>
</dbReference>
<dbReference type="PANTHER" id="PTHR12558:SF33">
    <property type="entry name" value="BLL7664 PROTEIN"/>
    <property type="match status" value="1"/>
</dbReference>
<reference evidence="4" key="1">
    <citation type="submission" date="2019-04" db="EMBL/GenBank/DDBJ databases">
        <authorList>
            <consortium name="Science for Life Laboratories"/>
        </authorList>
    </citation>
    <scope>NUCLEOTIDE SEQUENCE</scope>
    <source>
        <strain evidence="4">MBLW1</strain>
    </source>
</reference>
<dbReference type="InterPro" id="IPR019734">
    <property type="entry name" value="TPR_rpt"/>
</dbReference>
<dbReference type="InParanoid" id="A0A6C2YRY8"/>
<dbReference type="InterPro" id="IPR039568">
    <property type="entry name" value="Peptidase_MA-like_dom"/>
</dbReference>
<dbReference type="AlphaFoldDB" id="A0A6C2YRY8"/>
<evidence type="ECO:0008006" key="6">
    <source>
        <dbReference type="Google" id="ProtNLM"/>
    </source>
</evidence>
<dbReference type="PROSITE" id="PS50005">
    <property type="entry name" value="TPR"/>
    <property type="match status" value="2"/>
</dbReference>
<dbReference type="InterPro" id="IPR011990">
    <property type="entry name" value="TPR-like_helical_dom_sf"/>
</dbReference>
<protein>
    <recommendedName>
        <fullName evidence="6">Peptidase MA-like domain-containing protein</fullName>
    </recommendedName>
</protein>
<dbReference type="Pfam" id="PF13485">
    <property type="entry name" value="Peptidase_MA_2"/>
    <property type="match status" value="1"/>
</dbReference>
<keyword evidence="1" id="KW-0802">TPR repeat</keyword>
<proteinExistence type="predicted"/>
<sequence length="897" mass="99714">MLPPRLTAIALGILVGCTLLVGLPGAAWADDAALKSARTRLNRGNTAEARQQYQSLLDDAKARPLAIVGLARCDQAEGKLESALQQLDQDEKLVKHPEIQSVRAEILHALGRWDDAKKFAAAVIATEKEPFLARWIHACILRDTGEFDAAGQEMRWFVRTYTQRSNDDNDITNPEHLLLVARAGIEHARKNQLADQFRFILNELIVDILKEDPSCWQAEVLAGDLLLEKYNRPDAISAYEKALAINPKAAEAHVGKGVASLQQFEFTEVETAAKAALKAVPNHPGAHRLLAEIQLAASNYSAARKELDVALKASPKDFQTLAMLAAIAVLQGDAAETERWISQVTAFAPKPMVFFTELAGVLESRRLYSQAEGYYQKALAVYPNYPPAASNLGMLYLRIGKETEGRELLTKAFAGDPFHVRVANSLKVMKHLDRYETIETEHYTIKFDPKNDRILAEFVAEDLEAIHRRLEREFAFAPKEKTLVEIFSTHEMFSGRTIALPDLHTIGACTGRVIAMASPRAKGVSRPFNWGRVMRHELVHVFNLSQTDFQLPHWFTEGLAVQHEDLATPPMWQSILAKRVQSGELLNLETINLGFIRPRSPEEWTLAYYQSRLYVDYLVQTHGPESVSKMLAAFGKGKPTPVALKESVGVEVAAFEQGYLAYLKKIAAGATNAAPETVARTVAELEEAHQAKPEDSETAAQLAEQYLRRKRTQKAVELLDAILARDPTHPLASIVKAKVLVQQKDADGAQELILAAAKAHPKDRRLTRMAAKLYVTQKDWDSARDLLESLNQDEPMNQETLALLNDVYRGKGLTMPRVPVLEALASLDGDDIQVRTELAELLAAEESWEKAEAAASDALRIDVMAEKPRAVLFQALEKQGKAEQLEKLKRRFAETGE</sequence>
<evidence type="ECO:0000259" key="3">
    <source>
        <dbReference type="Pfam" id="PF13485"/>
    </source>
</evidence>
<organism evidence="4">
    <name type="scientific">Tuwongella immobilis</name>
    <dbReference type="NCBI Taxonomy" id="692036"/>
    <lineage>
        <taxon>Bacteria</taxon>
        <taxon>Pseudomonadati</taxon>
        <taxon>Planctomycetota</taxon>
        <taxon>Planctomycetia</taxon>
        <taxon>Gemmatales</taxon>
        <taxon>Gemmataceae</taxon>
        <taxon>Tuwongella</taxon>
    </lineage>
</organism>
<dbReference type="EMBL" id="LR593887">
    <property type="protein sequence ID" value="VTS05595.1"/>
    <property type="molecule type" value="Genomic_DNA"/>
</dbReference>
<dbReference type="EMBL" id="LR586016">
    <property type="protein sequence ID" value="VIP04114.1"/>
    <property type="molecule type" value="Genomic_DNA"/>
</dbReference>
<name>A0A6C2YRY8_9BACT</name>
<evidence type="ECO:0000256" key="1">
    <source>
        <dbReference type="PROSITE-ProRule" id="PRU00339"/>
    </source>
</evidence>
<evidence type="ECO:0000313" key="5">
    <source>
        <dbReference type="Proteomes" id="UP000464378"/>
    </source>
</evidence>
<dbReference type="RefSeq" id="WP_162659241.1">
    <property type="nucleotide sequence ID" value="NZ_LR593887.1"/>
</dbReference>
<feature type="repeat" description="TPR" evidence="1">
    <location>
        <begin position="216"/>
        <end position="249"/>
    </location>
</feature>
<evidence type="ECO:0000313" key="4">
    <source>
        <dbReference type="EMBL" id="VIP04114.1"/>
    </source>
</evidence>
<dbReference type="Proteomes" id="UP000464378">
    <property type="component" value="Chromosome"/>
</dbReference>
<dbReference type="Pfam" id="PF09976">
    <property type="entry name" value="TPR_21"/>
    <property type="match status" value="1"/>
</dbReference>
<dbReference type="KEGG" id="tim:GMBLW1_50790"/>
<evidence type="ECO:0000259" key="2">
    <source>
        <dbReference type="Pfam" id="PF09976"/>
    </source>
</evidence>
<accession>A0A6C2YRY8</accession>
<feature type="repeat" description="TPR" evidence="1">
    <location>
        <begin position="696"/>
        <end position="729"/>
    </location>
</feature>
<feature type="domain" description="Ancillary SecYEG translocon subunit/Cell division coordinator CpoB TPR" evidence="2">
    <location>
        <begin position="25"/>
        <end position="124"/>
    </location>
</feature>
<gene>
    <name evidence="4" type="ORF">GMBLW1_50790</name>
</gene>
<dbReference type="PROSITE" id="PS51257">
    <property type="entry name" value="PROKAR_LIPOPROTEIN"/>
    <property type="match status" value="1"/>
</dbReference>